<organism evidence="1 2">
    <name type="scientific">Pristionchus fissidentatus</name>
    <dbReference type="NCBI Taxonomy" id="1538716"/>
    <lineage>
        <taxon>Eukaryota</taxon>
        <taxon>Metazoa</taxon>
        <taxon>Ecdysozoa</taxon>
        <taxon>Nematoda</taxon>
        <taxon>Chromadorea</taxon>
        <taxon>Rhabditida</taxon>
        <taxon>Rhabditina</taxon>
        <taxon>Diplogasteromorpha</taxon>
        <taxon>Diplogasteroidea</taxon>
        <taxon>Neodiplogasteridae</taxon>
        <taxon>Pristionchus</taxon>
    </lineage>
</organism>
<dbReference type="Proteomes" id="UP001432322">
    <property type="component" value="Unassembled WGS sequence"/>
</dbReference>
<sequence>MEKKEGKTSIISQSGCVFQILNGLIPLVAARGNVDEFEKVVKQFDNLSLSAEEEFMRDYIAADSLLQMYRENKIKNSKCLEQAEKRAIKATKILDANRIPFKNSWKGSNRIEQRAGLLAKTQAEIFGFLNNKEKALDNLQKAQNLLILPDKKYQLTFAWSDKEEVARRLVRSTRSEECKIDALYQLAEALFEKESMDDVDETLREINRKLKKRPDDDKTTLKDMVILDKFEFRIRKVTRSFQLTKCVR</sequence>
<evidence type="ECO:0000313" key="1">
    <source>
        <dbReference type="EMBL" id="GMT20105.1"/>
    </source>
</evidence>
<name>A0AAV5VKC7_9BILA</name>
<accession>A0AAV5VKC7</accession>
<gene>
    <name evidence="1" type="ORF">PFISCL1PPCAC_11402</name>
</gene>
<proteinExistence type="predicted"/>
<keyword evidence="2" id="KW-1185">Reference proteome</keyword>
<comment type="caution">
    <text evidence="1">The sequence shown here is derived from an EMBL/GenBank/DDBJ whole genome shotgun (WGS) entry which is preliminary data.</text>
</comment>
<protein>
    <submittedName>
        <fullName evidence="1">Uncharacterized protein</fullName>
    </submittedName>
</protein>
<evidence type="ECO:0000313" key="2">
    <source>
        <dbReference type="Proteomes" id="UP001432322"/>
    </source>
</evidence>
<dbReference type="EMBL" id="BTSY01000003">
    <property type="protein sequence ID" value="GMT20105.1"/>
    <property type="molecule type" value="Genomic_DNA"/>
</dbReference>
<reference evidence="1" key="1">
    <citation type="submission" date="2023-10" db="EMBL/GenBank/DDBJ databases">
        <title>Genome assembly of Pristionchus species.</title>
        <authorList>
            <person name="Yoshida K."/>
            <person name="Sommer R.J."/>
        </authorList>
    </citation>
    <scope>NUCLEOTIDE SEQUENCE</scope>
    <source>
        <strain evidence="1">RS5133</strain>
    </source>
</reference>
<dbReference type="AlphaFoldDB" id="A0AAV5VKC7"/>